<dbReference type="AlphaFoldDB" id="A0A4R2LF47"/>
<protein>
    <submittedName>
        <fullName evidence="2">Uncharacterized protein</fullName>
    </submittedName>
</protein>
<organism evidence="2 3">
    <name type="scientific">Chromatocurvus halotolerans</name>
    <dbReference type="NCBI Taxonomy" id="1132028"/>
    <lineage>
        <taxon>Bacteria</taxon>
        <taxon>Pseudomonadati</taxon>
        <taxon>Pseudomonadota</taxon>
        <taxon>Gammaproteobacteria</taxon>
        <taxon>Cellvibrionales</taxon>
        <taxon>Halieaceae</taxon>
        <taxon>Chromatocurvus</taxon>
    </lineage>
</organism>
<dbReference type="OrthoDB" id="8374021at2"/>
<accession>A0A4R2LF47</accession>
<reference evidence="2 3" key="1">
    <citation type="submission" date="2019-03" db="EMBL/GenBank/DDBJ databases">
        <title>Genomic Encyclopedia of Type Strains, Phase IV (KMG-IV): sequencing the most valuable type-strain genomes for metagenomic binning, comparative biology and taxonomic classification.</title>
        <authorList>
            <person name="Goeker M."/>
        </authorList>
    </citation>
    <scope>NUCLEOTIDE SEQUENCE [LARGE SCALE GENOMIC DNA]</scope>
    <source>
        <strain evidence="2 3">DSM 23344</strain>
    </source>
</reference>
<name>A0A4R2LF47_9GAMM</name>
<proteinExistence type="predicted"/>
<dbReference type="EMBL" id="SLWX01000002">
    <property type="protein sequence ID" value="TCO77885.1"/>
    <property type="molecule type" value="Genomic_DNA"/>
</dbReference>
<sequence length="78" mass="9297">MLTCREVVNSADHLIERELSRRQQLAMKVHLLMCRHCRRYVRQLRALLQAIPFMHSKASDSEVRDVMEHIQSHQSESR</sequence>
<dbReference type="Gene3D" id="1.10.10.1320">
    <property type="entry name" value="Anti-sigma factor, zinc-finger domain"/>
    <property type="match status" value="1"/>
</dbReference>
<dbReference type="Proteomes" id="UP000294980">
    <property type="component" value="Unassembled WGS sequence"/>
</dbReference>
<comment type="caution">
    <text evidence="2">The sequence shown here is derived from an EMBL/GenBank/DDBJ whole genome shotgun (WGS) entry which is preliminary data.</text>
</comment>
<evidence type="ECO:0000313" key="3">
    <source>
        <dbReference type="Proteomes" id="UP000294980"/>
    </source>
</evidence>
<gene>
    <name evidence="2" type="ORF">EV688_102345</name>
</gene>
<dbReference type="InterPro" id="IPR041916">
    <property type="entry name" value="Anti_sigma_zinc_sf"/>
</dbReference>
<feature type="region of interest" description="Disordered" evidence="1">
    <location>
        <begin position="59"/>
        <end position="78"/>
    </location>
</feature>
<evidence type="ECO:0000313" key="2">
    <source>
        <dbReference type="EMBL" id="TCO77885.1"/>
    </source>
</evidence>
<dbReference type="RefSeq" id="WP_117314739.1">
    <property type="nucleotide sequence ID" value="NZ_QQSW01000001.1"/>
</dbReference>
<evidence type="ECO:0000256" key="1">
    <source>
        <dbReference type="SAM" id="MobiDB-lite"/>
    </source>
</evidence>
<keyword evidence="3" id="KW-1185">Reference proteome</keyword>